<evidence type="ECO:0000256" key="3">
    <source>
        <dbReference type="ARBA" id="ARBA00022723"/>
    </source>
</evidence>
<dbReference type="Pfam" id="PF01368">
    <property type="entry name" value="DHH"/>
    <property type="match status" value="1"/>
</dbReference>
<dbReference type="GO" id="GO:0004427">
    <property type="term" value="F:inorganic diphosphate phosphatase activity"/>
    <property type="evidence" value="ECO:0007669"/>
    <property type="project" value="UniProtKB-EC"/>
</dbReference>
<comment type="catalytic activity">
    <reaction evidence="7">
        <text>diphosphate + H2O = 2 phosphate + H(+)</text>
        <dbReference type="Rhea" id="RHEA:24576"/>
        <dbReference type="ChEBI" id="CHEBI:15377"/>
        <dbReference type="ChEBI" id="CHEBI:15378"/>
        <dbReference type="ChEBI" id="CHEBI:33019"/>
        <dbReference type="ChEBI" id="CHEBI:43474"/>
        <dbReference type="EC" id="3.6.1.1"/>
    </reaction>
</comment>
<accession>A0A1G5GHM7</accession>
<evidence type="ECO:0000256" key="5">
    <source>
        <dbReference type="ARBA" id="ARBA00023211"/>
    </source>
</evidence>
<evidence type="ECO:0000313" key="10">
    <source>
        <dbReference type="Proteomes" id="UP000198870"/>
    </source>
</evidence>
<dbReference type="SMART" id="SM01131">
    <property type="entry name" value="DHHA2"/>
    <property type="match status" value="1"/>
</dbReference>
<proteinExistence type="predicted"/>
<dbReference type="GO" id="GO:0005737">
    <property type="term" value="C:cytoplasm"/>
    <property type="evidence" value="ECO:0007669"/>
    <property type="project" value="InterPro"/>
</dbReference>
<dbReference type="InterPro" id="IPR001667">
    <property type="entry name" value="DDH_dom"/>
</dbReference>
<dbReference type="SUPFAM" id="SSF64182">
    <property type="entry name" value="DHH phosphoesterases"/>
    <property type="match status" value="1"/>
</dbReference>
<dbReference type="FunFam" id="3.90.1640.10:FF:000001">
    <property type="entry name" value="Probable manganese-dependent inorganic pyrophosphatase"/>
    <property type="match status" value="1"/>
</dbReference>
<dbReference type="EMBL" id="FMUX01000010">
    <property type="protein sequence ID" value="SCY50218.1"/>
    <property type="molecule type" value="Genomic_DNA"/>
</dbReference>
<reference evidence="9 10" key="1">
    <citation type="submission" date="2016-10" db="EMBL/GenBank/DDBJ databases">
        <authorList>
            <person name="de Groot N.N."/>
        </authorList>
    </citation>
    <scope>NUCLEOTIDE SEQUENCE [LARGE SCALE GENOMIC DNA]</scope>
    <source>
        <strain evidence="9 10">AA1</strain>
    </source>
</reference>
<dbReference type="OrthoDB" id="9766150at2"/>
<evidence type="ECO:0000256" key="4">
    <source>
        <dbReference type="ARBA" id="ARBA00022801"/>
    </source>
</evidence>
<evidence type="ECO:0000256" key="2">
    <source>
        <dbReference type="ARBA" id="ARBA00012146"/>
    </source>
</evidence>
<comment type="cofactor">
    <cofactor evidence="1">
        <name>Mn(2+)</name>
        <dbReference type="ChEBI" id="CHEBI:29035"/>
    </cofactor>
</comment>
<evidence type="ECO:0000256" key="7">
    <source>
        <dbReference type="ARBA" id="ARBA00047820"/>
    </source>
</evidence>
<keyword evidence="10" id="KW-1185">Reference proteome</keyword>
<feature type="domain" description="DHHA2" evidence="8">
    <location>
        <begin position="179"/>
        <end position="305"/>
    </location>
</feature>
<evidence type="ECO:0000256" key="6">
    <source>
        <dbReference type="ARBA" id="ARBA00032535"/>
    </source>
</evidence>
<dbReference type="PANTHER" id="PTHR12112">
    <property type="entry name" value="BNIP - RELATED"/>
    <property type="match status" value="1"/>
</dbReference>
<dbReference type="RefSeq" id="WP_092211405.1">
    <property type="nucleotide sequence ID" value="NZ_FMUX01000010.1"/>
</dbReference>
<dbReference type="InterPro" id="IPR004097">
    <property type="entry name" value="DHHA2"/>
</dbReference>
<dbReference type="Gene3D" id="3.10.310.20">
    <property type="entry name" value="DHHA2 domain"/>
    <property type="match status" value="1"/>
</dbReference>
<sequence>MSIYVIGHKIPDSDSVCSPIALAYLKSKLGEDTVAAVQGDLNPETAFILEKFGVAAPEVKTSFAGESVYLVDHSDLAQSPDDLGDAKVLGIVDHHKLGDVTTSEPLECWIRPVGCTGTIVKEMFDASGVEVPKDIAGLLLCAILSDTVIFKSPTCTPADKKAVEALAAIAGVDDVVALGVEMFNVKSAVAGTPIRDLVKRDYKDFNMGGKKVGVGQLEVVDLAIFDDIKADLLKDINELKAEGDRHSVLLLLTDIMKEGSELLIASDDTAIIEKAFNGQSADCKMWLDGVLSRKKQVVPNLEKVFA</sequence>
<dbReference type="GO" id="GO:0046872">
    <property type="term" value="F:metal ion binding"/>
    <property type="evidence" value="ECO:0007669"/>
    <property type="project" value="UniProtKB-KW"/>
</dbReference>
<dbReference type="STRING" id="419481.SAMN05216233_110131"/>
<dbReference type="InterPro" id="IPR038763">
    <property type="entry name" value="DHH_sf"/>
</dbReference>
<dbReference type="Proteomes" id="UP000198870">
    <property type="component" value="Unassembled WGS sequence"/>
</dbReference>
<organism evidence="9 10">
    <name type="scientific">Desulfoluna spongiiphila</name>
    <dbReference type="NCBI Taxonomy" id="419481"/>
    <lineage>
        <taxon>Bacteria</taxon>
        <taxon>Pseudomonadati</taxon>
        <taxon>Thermodesulfobacteriota</taxon>
        <taxon>Desulfobacteria</taxon>
        <taxon>Desulfobacterales</taxon>
        <taxon>Desulfolunaceae</taxon>
        <taxon>Desulfoluna</taxon>
    </lineage>
</organism>
<protein>
    <recommendedName>
        <fullName evidence="2">inorganic diphosphatase</fullName>
        <ecNumber evidence="2">3.6.1.1</ecNumber>
    </recommendedName>
    <alternativeName>
        <fullName evidence="6">Pyrophosphate phospho-hydrolase</fullName>
    </alternativeName>
</protein>
<keyword evidence="5" id="KW-0464">Manganese</keyword>
<evidence type="ECO:0000313" key="9">
    <source>
        <dbReference type="EMBL" id="SCY50218.1"/>
    </source>
</evidence>
<evidence type="ECO:0000259" key="8">
    <source>
        <dbReference type="SMART" id="SM01131"/>
    </source>
</evidence>
<dbReference type="NCBIfam" id="NF003877">
    <property type="entry name" value="PRK05427.1"/>
    <property type="match status" value="1"/>
</dbReference>
<dbReference type="Gene3D" id="3.90.1640.10">
    <property type="entry name" value="inorganic pyrophosphatase (n-terminal core)"/>
    <property type="match status" value="1"/>
</dbReference>
<dbReference type="AlphaFoldDB" id="A0A1G5GHM7"/>
<keyword evidence="3" id="KW-0479">Metal-binding</keyword>
<dbReference type="PANTHER" id="PTHR12112:SF22">
    <property type="entry name" value="MANGANESE-DEPENDENT INORGANIC PYROPHOSPHATASE-RELATED"/>
    <property type="match status" value="1"/>
</dbReference>
<dbReference type="InterPro" id="IPR038222">
    <property type="entry name" value="DHHA2_dom_sf"/>
</dbReference>
<evidence type="ECO:0000256" key="1">
    <source>
        <dbReference type="ARBA" id="ARBA00001936"/>
    </source>
</evidence>
<gene>
    <name evidence="9" type="ORF">SAMN05216233_110131</name>
</gene>
<name>A0A1G5GHM7_9BACT</name>
<dbReference type="EC" id="3.6.1.1" evidence="2"/>
<keyword evidence="4" id="KW-0378">Hydrolase</keyword>
<dbReference type="Pfam" id="PF02833">
    <property type="entry name" value="DHHA2"/>
    <property type="match status" value="1"/>
</dbReference>